<evidence type="ECO:0000313" key="1">
    <source>
        <dbReference type="EMBL" id="GIF92087.1"/>
    </source>
</evidence>
<dbReference type="AlphaFoldDB" id="A0A8J3JVX4"/>
<dbReference type="EMBL" id="BONG01000040">
    <property type="protein sequence ID" value="GIF92087.1"/>
    <property type="molecule type" value="Genomic_DNA"/>
</dbReference>
<dbReference type="RefSeq" id="WP_191843974.1">
    <property type="nucleotide sequence ID" value="NZ_BAAALB010000029.1"/>
</dbReference>
<accession>A0A8J3JVX4</accession>
<comment type="caution">
    <text evidence="1">The sequence shown here is derived from an EMBL/GenBank/DDBJ whole genome shotgun (WGS) entry which is preliminary data.</text>
</comment>
<reference evidence="1 2" key="1">
    <citation type="submission" date="2021-01" db="EMBL/GenBank/DDBJ databases">
        <title>Whole genome shotgun sequence of Catellatospora chokoriensis NBRC 107358.</title>
        <authorList>
            <person name="Komaki H."/>
            <person name="Tamura T."/>
        </authorList>
    </citation>
    <scope>NUCLEOTIDE SEQUENCE [LARGE SCALE GENOMIC DNA]</scope>
    <source>
        <strain evidence="1 2">NBRC 107358</strain>
    </source>
</reference>
<sequence>MFGIIRPCAHSLPERLHSEWLGHLCGLCLALRDEHGQAARIVTNYDGLIISVLTQAQLASVHRRTAGPCPLRGMRAASVAQGAGARLAATVSLVLASAKLSDHAADGDGVYARRPVAAGARLVARRWATRAHRSGLDLGLDTGVLLAAVHGQREVERAVTPGGSLLTVTEPTELATAAAFAHTAVLAGRPGNAEPLAEAGRFFGRIAHLLDAVEDLAADRAAGAWNPLPATGASFAQAAVLARDAAAGIRLALDEVAFTDRKLVHRLLVHEVEHAIERTFAGADPDYYPPVVQPGKKGRGPKAPKPPGSGSCWWPQVEMPPATRGPIFGCAVASWMCCTCQVCCRDPYPGPWSGLPREAWCNNCDCSHCDCGNCCDACNCCKVCKHCDCCDCSCDC</sequence>
<dbReference type="Proteomes" id="UP000619293">
    <property type="component" value="Unassembled WGS sequence"/>
</dbReference>
<gene>
    <name evidence="1" type="ORF">Cch02nite_55310</name>
</gene>
<keyword evidence="2" id="KW-1185">Reference proteome</keyword>
<dbReference type="InterPro" id="IPR043740">
    <property type="entry name" value="DUF5685"/>
</dbReference>
<name>A0A8J3JVX4_9ACTN</name>
<organism evidence="1 2">
    <name type="scientific">Catellatospora chokoriensis</name>
    <dbReference type="NCBI Taxonomy" id="310353"/>
    <lineage>
        <taxon>Bacteria</taxon>
        <taxon>Bacillati</taxon>
        <taxon>Actinomycetota</taxon>
        <taxon>Actinomycetes</taxon>
        <taxon>Micromonosporales</taxon>
        <taxon>Micromonosporaceae</taxon>
        <taxon>Catellatospora</taxon>
    </lineage>
</organism>
<evidence type="ECO:0000313" key="2">
    <source>
        <dbReference type="Proteomes" id="UP000619293"/>
    </source>
</evidence>
<protein>
    <submittedName>
        <fullName evidence="1">Uncharacterized protein</fullName>
    </submittedName>
</protein>
<dbReference type="Pfam" id="PF18937">
    <property type="entry name" value="DUF5685"/>
    <property type="match status" value="1"/>
</dbReference>
<proteinExistence type="predicted"/>